<dbReference type="SUPFAM" id="SSF81324">
    <property type="entry name" value="Voltage-gated potassium channels"/>
    <property type="match status" value="1"/>
</dbReference>
<evidence type="ECO:0000313" key="13">
    <source>
        <dbReference type="EMBL" id="KAK3542966.1"/>
    </source>
</evidence>
<dbReference type="InterPro" id="IPR050866">
    <property type="entry name" value="CNG_cation_channel"/>
</dbReference>
<evidence type="ECO:0000256" key="7">
    <source>
        <dbReference type="ARBA" id="ARBA00023286"/>
    </source>
</evidence>
<dbReference type="InterPro" id="IPR014710">
    <property type="entry name" value="RmlC-like_jellyroll"/>
</dbReference>
<sequence>MVVARRKPLLSKRHMTAHLEFARRHLKESQTMRNKILWSDETKIELFGLNSKRHVWRKPGTAHHLANTIPTVKHGGGRIMLWGCFSAAGTGRLVRIERKMNAAMYSNILDENLLQSDRDLRLGQRFIFQQDNNPKHTARITKEWLRDNSENVLEWPSQSPESPENGYVLESLHMAFDRLKWIILNLVDRCRPLLVFPLQVDTAFDQCDSSLLSNHQLPQPLNPSALIPMTPVNVDGSQRIRKVLSMSHFFLANLFLWTLSLFLKLPHSTTKSPYKVDQQFQAVWYTLDYISDLVYVADIFLKVRTGFLEQGSLVRDMSRLKKRYLHSSQFFLDVLSQLPTDLLYLNNLFKTPVVRINRFLRSPRLSEALDRMETRTAYPNIFRISKLMILIFILIHWNACLYFVLSKHIGFGSDEWVYPNVTDSEFNSTRRQYFYSFWFSTLILTTVGDTPEPTREEEFLFMIADLLIAVLVFASVVGSVGNVIMNLRDQDNVFFPNHELVKSYLRSRRISKTLHKRVNAWYQHLHINKKITRENEILQQLPVTLQTAIAVSVHLPTLSKVTIFQNCESSLLEQLVLKLTPQVYSPGEYVCRKGDVGHEMYIIKEGKLAVVADDGVTQFAVLGDGNFFGEISILNIKGNKSGNRRTANIRSIGYSDLFSLSKEDLTDTLSEFPAAKRLLEEKGRQILTKMGMLEISDEGEEEKEKMEDKVLRIDSSLEALQTKLARLMVELESSVRKMMNRVEQLEMQTDGWEGIVAEGAGIETEDEAERKREIGDGEGEQEEEPQGERGEGDGGEEDKDEGKEVKQK</sequence>
<dbReference type="GO" id="GO:0017071">
    <property type="term" value="C:intracellular cyclic nucleotide activated cation channel complex"/>
    <property type="evidence" value="ECO:0007669"/>
    <property type="project" value="TreeGrafter"/>
</dbReference>
<dbReference type="InterPro" id="IPR018488">
    <property type="entry name" value="cNMP-bd_CS"/>
</dbReference>
<evidence type="ECO:0000256" key="11">
    <source>
        <dbReference type="SAM" id="Phobius"/>
    </source>
</evidence>
<evidence type="ECO:0000313" key="14">
    <source>
        <dbReference type="Proteomes" id="UP001274896"/>
    </source>
</evidence>
<evidence type="ECO:0000256" key="1">
    <source>
        <dbReference type="ARBA" id="ARBA00004141"/>
    </source>
</evidence>
<dbReference type="Pfam" id="PF00520">
    <property type="entry name" value="Ion_trans"/>
    <property type="match status" value="1"/>
</dbReference>
<feature type="coiled-coil region" evidence="9">
    <location>
        <begin position="703"/>
        <end position="748"/>
    </location>
</feature>
<feature type="transmembrane region" description="Helical" evidence="11">
    <location>
        <begin position="460"/>
        <end position="485"/>
    </location>
</feature>
<gene>
    <name evidence="13" type="ORF">QTP70_007914</name>
</gene>
<dbReference type="FunFam" id="2.60.120.10:FF:000046">
    <property type="entry name" value="Cyclic nucleotide-gated cation channel alpha-4"/>
    <property type="match status" value="1"/>
</dbReference>
<dbReference type="PANTHER" id="PTHR45638">
    <property type="entry name" value="CYCLIC NUCLEOTIDE-GATED CATION CHANNEL SUBUNIT A"/>
    <property type="match status" value="1"/>
</dbReference>
<dbReference type="InterPro" id="IPR032406">
    <property type="entry name" value="CLZ_dom"/>
</dbReference>
<dbReference type="GO" id="GO:0003676">
    <property type="term" value="F:nucleic acid binding"/>
    <property type="evidence" value="ECO:0007669"/>
    <property type="project" value="InterPro"/>
</dbReference>
<dbReference type="PANTHER" id="PTHR45638:SF2">
    <property type="entry name" value="CYCLIC NUCLEOTIDE-GATED CATION CHANNEL ALPHA-4"/>
    <property type="match status" value="1"/>
</dbReference>
<keyword evidence="5" id="KW-0406">Ion transport</keyword>
<evidence type="ECO:0000256" key="5">
    <source>
        <dbReference type="ARBA" id="ARBA00023065"/>
    </source>
</evidence>
<organism evidence="13 14">
    <name type="scientific">Hemibagrus guttatus</name>
    <dbReference type="NCBI Taxonomy" id="175788"/>
    <lineage>
        <taxon>Eukaryota</taxon>
        <taxon>Metazoa</taxon>
        <taxon>Chordata</taxon>
        <taxon>Craniata</taxon>
        <taxon>Vertebrata</taxon>
        <taxon>Euteleostomi</taxon>
        <taxon>Actinopterygii</taxon>
        <taxon>Neopterygii</taxon>
        <taxon>Teleostei</taxon>
        <taxon>Ostariophysi</taxon>
        <taxon>Siluriformes</taxon>
        <taxon>Bagridae</taxon>
        <taxon>Hemibagrus</taxon>
    </lineage>
</organism>
<feature type="transmembrane region" description="Helical" evidence="11">
    <location>
        <begin position="243"/>
        <end position="262"/>
    </location>
</feature>
<dbReference type="Gene3D" id="1.10.287.630">
    <property type="entry name" value="Helix hairpin bin"/>
    <property type="match status" value="1"/>
</dbReference>
<dbReference type="InterPro" id="IPR036397">
    <property type="entry name" value="RNaseH_sf"/>
</dbReference>
<dbReference type="PROSITE" id="PS00888">
    <property type="entry name" value="CNMP_BINDING_1"/>
    <property type="match status" value="1"/>
</dbReference>
<dbReference type="Gene3D" id="1.10.287.70">
    <property type="match status" value="1"/>
</dbReference>
<evidence type="ECO:0000256" key="8">
    <source>
        <dbReference type="ARBA" id="ARBA00023303"/>
    </source>
</evidence>
<feature type="transmembrane region" description="Helical" evidence="11">
    <location>
        <begin position="387"/>
        <end position="405"/>
    </location>
</feature>
<evidence type="ECO:0000256" key="10">
    <source>
        <dbReference type="SAM" id="MobiDB-lite"/>
    </source>
</evidence>
<dbReference type="Gene3D" id="2.60.120.10">
    <property type="entry name" value="Jelly Rolls"/>
    <property type="match status" value="1"/>
</dbReference>
<dbReference type="GO" id="GO:0030553">
    <property type="term" value="F:cGMP binding"/>
    <property type="evidence" value="ECO:0007669"/>
    <property type="project" value="TreeGrafter"/>
</dbReference>
<reference evidence="13" key="1">
    <citation type="submission" date="2023-06" db="EMBL/GenBank/DDBJ databases">
        <title>Male Hemibagrus guttatus genome.</title>
        <authorList>
            <person name="Bian C."/>
        </authorList>
    </citation>
    <scope>NUCLEOTIDE SEQUENCE</scope>
    <source>
        <strain evidence="13">Male_cb2023</strain>
        <tissue evidence="13">Muscle</tissue>
    </source>
</reference>
<evidence type="ECO:0000256" key="4">
    <source>
        <dbReference type="ARBA" id="ARBA00022989"/>
    </source>
</evidence>
<dbReference type="Gene3D" id="3.30.420.10">
    <property type="entry name" value="Ribonuclease H-like superfamily/Ribonuclease H"/>
    <property type="match status" value="1"/>
</dbReference>
<evidence type="ECO:0000256" key="2">
    <source>
        <dbReference type="ARBA" id="ARBA00022448"/>
    </source>
</evidence>
<dbReference type="Pfam" id="PF16526">
    <property type="entry name" value="CLZ"/>
    <property type="match status" value="1"/>
</dbReference>
<evidence type="ECO:0000256" key="3">
    <source>
        <dbReference type="ARBA" id="ARBA00022692"/>
    </source>
</evidence>
<protein>
    <recommendedName>
        <fullName evidence="12">Cyclic nucleotide-binding domain-containing protein</fullName>
    </recommendedName>
</protein>
<accession>A0AAE0V553</accession>
<proteinExistence type="predicted"/>
<dbReference type="CDD" id="cd00038">
    <property type="entry name" value="CAP_ED"/>
    <property type="match status" value="1"/>
</dbReference>
<feature type="domain" description="Cyclic nucleotide-binding" evidence="12">
    <location>
        <begin position="563"/>
        <end position="677"/>
    </location>
</feature>
<keyword evidence="6 11" id="KW-0472">Membrane</keyword>
<dbReference type="Gene3D" id="1.20.5.300">
    <property type="match status" value="1"/>
</dbReference>
<comment type="caution">
    <text evidence="13">The sequence shown here is derived from an EMBL/GenBank/DDBJ whole genome shotgun (WGS) entry which is preliminary data.</text>
</comment>
<dbReference type="PROSITE" id="PS50042">
    <property type="entry name" value="CNMP_BINDING_3"/>
    <property type="match status" value="1"/>
</dbReference>
<keyword evidence="2" id="KW-0813">Transport</keyword>
<dbReference type="InterPro" id="IPR018490">
    <property type="entry name" value="cNMP-bd_dom_sf"/>
</dbReference>
<dbReference type="SUPFAM" id="SSF51206">
    <property type="entry name" value="cAMP-binding domain-like"/>
    <property type="match status" value="1"/>
</dbReference>
<dbReference type="GO" id="GO:0044877">
    <property type="term" value="F:protein-containing complex binding"/>
    <property type="evidence" value="ECO:0007669"/>
    <property type="project" value="TreeGrafter"/>
</dbReference>
<keyword evidence="4 11" id="KW-1133">Transmembrane helix</keyword>
<keyword evidence="3 11" id="KW-0812">Transmembrane</keyword>
<evidence type="ECO:0000256" key="6">
    <source>
        <dbReference type="ARBA" id="ARBA00023136"/>
    </source>
</evidence>
<keyword evidence="7" id="KW-1071">Ligand-gated ion channel</keyword>
<keyword evidence="8" id="KW-0407">Ion channel</keyword>
<evidence type="ECO:0000256" key="9">
    <source>
        <dbReference type="SAM" id="Coils"/>
    </source>
</evidence>
<name>A0AAE0V553_9TELE</name>
<dbReference type="Pfam" id="PF00027">
    <property type="entry name" value="cNMP_binding"/>
    <property type="match status" value="1"/>
</dbReference>
<keyword evidence="14" id="KW-1185">Reference proteome</keyword>
<dbReference type="AlphaFoldDB" id="A0AAE0V553"/>
<dbReference type="Proteomes" id="UP001274896">
    <property type="component" value="Unassembled WGS sequence"/>
</dbReference>
<dbReference type="GO" id="GO:0005222">
    <property type="term" value="F:intracellularly cAMP-activated cation channel activity"/>
    <property type="evidence" value="ECO:0007669"/>
    <property type="project" value="TreeGrafter"/>
</dbReference>
<evidence type="ECO:0000259" key="12">
    <source>
        <dbReference type="PROSITE" id="PS50042"/>
    </source>
</evidence>
<dbReference type="FunFam" id="1.10.287.630:FF:000001">
    <property type="entry name" value="Cyclic nucleotide-gated channel alpha 3"/>
    <property type="match status" value="1"/>
</dbReference>
<dbReference type="PROSITE" id="PS00889">
    <property type="entry name" value="CNMP_BINDING_2"/>
    <property type="match status" value="1"/>
</dbReference>
<feature type="region of interest" description="Disordered" evidence="10">
    <location>
        <begin position="758"/>
        <end position="808"/>
    </location>
</feature>
<feature type="compositionally biased region" description="Acidic residues" evidence="10">
    <location>
        <begin position="776"/>
        <end position="785"/>
    </location>
</feature>
<dbReference type="EMBL" id="JAUCMX010000006">
    <property type="protein sequence ID" value="KAK3542966.1"/>
    <property type="molecule type" value="Genomic_DNA"/>
</dbReference>
<dbReference type="SMART" id="SM00100">
    <property type="entry name" value="cNMP"/>
    <property type="match status" value="1"/>
</dbReference>
<dbReference type="InterPro" id="IPR000595">
    <property type="entry name" value="cNMP-bd_dom"/>
</dbReference>
<keyword evidence="9" id="KW-0175">Coiled coil</keyword>
<dbReference type="GO" id="GO:0005886">
    <property type="term" value="C:plasma membrane"/>
    <property type="evidence" value="ECO:0007669"/>
    <property type="project" value="TreeGrafter"/>
</dbReference>
<dbReference type="GO" id="GO:0005223">
    <property type="term" value="F:intracellularly cGMP-activated cation channel activity"/>
    <property type="evidence" value="ECO:0007669"/>
    <property type="project" value="TreeGrafter"/>
</dbReference>
<dbReference type="InterPro" id="IPR005821">
    <property type="entry name" value="Ion_trans_dom"/>
</dbReference>
<comment type="subcellular location">
    <subcellularLocation>
        <location evidence="1">Membrane</location>
        <topology evidence="1">Multi-pass membrane protein</topology>
    </subcellularLocation>
</comment>